<protein>
    <submittedName>
        <fullName evidence="2">Uncharacterized protein</fullName>
    </submittedName>
</protein>
<dbReference type="AlphaFoldDB" id="A0A1B6JEN0"/>
<name>A0A1B6JEN0_9HEMI</name>
<reference evidence="2" key="1">
    <citation type="submission" date="2015-11" db="EMBL/GenBank/DDBJ databases">
        <title>De novo transcriptome assembly of four potential Pierce s Disease insect vectors from Arizona vineyards.</title>
        <authorList>
            <person name="Tassone E.E."/>
        </authorList>
    </citation>
    <scope>NUCLEOTIDE SEQUENCE</scope>
</reference>
<evidence type="ECO:0000256" key="1">
    <source>
        <dbReference type="SAM" id="MobiDB-lite"/>
    </source>
</evidence>
<feature type="non-terminal residue" evidence="2">
    <location>
        <position position="1"/>
    </location>
</feature>
<proteinExistence type="predicted"/>
<dbReference type="EMBL" id="GECU01010323">
    <property type="protein sequence ID" value="JAS97383.1"/>
    <property type="molecule type" value="Transcribed_RNA"/>
</dbReference>
<evidence type="ECO:0000313" key="2">
    <source>
        <dbReference type="EMBL" id="JAS97383.1"/>
    </source>
</evidence>
<feature type="compositionally biased region" description="Polar residues" evidence="1">
    <location>
        <begin position="215"/>
        <end position="227"/>
    </location>
</feature>
<gene>
    <name evidence="2" type="ORF">g.39658</name>
</gene>
<accession>A0A1B6JEN0</accession>
<feature type="region of interest" description="Disordered" evidence="1">
    <location>
        <begin position="204"/>
        <end position="238"/>
    </location>
</feature>
<sequence>NPRSAFGPQVAASTGYNPFANQRSCFGPQVIGPTGSNIFANPRSSFGPQVASSTGSNPFADQRSCFGPRISPTTGMNCFSDQSQNLDAAIINTKQDNVFKEFPSSSKESFKAFHKTDTFNSLTEKDKLSNMLSKLNKMDECFQNLNTHITSTDFRMGDISLRLSMIQSRLLAIDKELTLENVGKKSKDVKTSLDSNLKVLQQNPKKDSICPSSKVAKTSTSLESYLNPSKEEPPKSPLKVYVQKESSLDIKSSNTKDFFEKDSCIFSKCIQE</sequence>
<organism evidence="2">
    <name type="scientific">Homalodisca liturata</name>
    <dbReference type="NCBI Taxonomy" id="320908"/>
    <lineage>
        <taxon>Eukaryota</taxon>
        <taxon>Metazoa</taxon>
        <taxon>Ecdysozoa</taxon>
        <taxon>Arthropoda</taxon>
        <taxon>Hexapoda</taxon>
        <taxon>Insecta</taxon>
        <taxon>Pterygota</taxon>
        <taxon>Neoptera</taxon>
        <taxon>Paraneoptera</taxon>
        <taxon>Hemiptera</taxon>
        <taxon>Auchenorrhyncha</taxon>
        <taxon>Membracoidea</taxon>
        <taxon>Cicadellidae</taxon>
        <taxon>Cicadellinae</taxon>
        <taxon>Proconiini</taxon>
        <taxon>Homalodisca</taxon>
    </lineage>
</organism>